<reference evidence="1 2" key="1">
    <citation type="submission" date="2019-07" db="EMBL/GenBank/DDBJ databases">
        <title>Whole genome shotgun sequence of Skermanella aerolata NBRC 106429.</title>
        <authorList>
            <person name="Hosoyama A."/>
            <person name="Uohara A."/>
            <person name="Ohji S."/>
            <person name="Ichikawa N."/>
        </authorList>
    </citation>
    <scope>NUCLEOTIDE SEQUENCE [LARGE SCALE GENOMIC DNA]</scope>
    <source>
        <strain evidence="1 2">NBRC 106429</strain>
    </source>
</reference>
<dbReference type="EMBL" id="BJYZ01000032">
    <property type="protein sequence ID" value="GEO41854.1"/>
    <property type="molecule type" value="Genomic_DNA"/>
</dbReference>
<organism evidence="1 2">
    <name type="scientific">Skermanella aerolata</name>
    <dbReference type="NCBI Taxonomy" id="393310"/>
    <lineage>
        <taxon>Bacteria</taxon>
        <taxon>Pseudomonadati</taxon>
        <taxon>Pseudomonadota</taxon>
        <taxon>Alphaproteobacteria</taxon>
        <taxon>Rhodospirillales</taxon>
        <taxon>Azospirillaceae</taxon>
        <taxon>Skermanella</taxon>
    </lineage>
</organism>
<evidence type="ECO:0000313" key="1">
    <source>
        <dbReference type="EMBL" id="GEO41854.1"/>
    </source>
</evidence>
<name>A0A512DZE8_9PROT</name>
<dbReference type="AlphaFoldDB" id="A0A512DZE8"/>
<proteinExistence type="predicted"/>
<dbReference type="Proteomes" id="UP000321523">
    <property type="component" value="Unassembled WGS sequence"/>
</dbReference>
<sequence length="73" mass="7808">MADPTMPGKISEMPDVSAVDAARTAAAQGTGCCSSASMNRYEHAIRVDDDLLNRKAGWEQGQQRIGHGEEGFL</sequence>
<protein>
    <submittedName>
        <fullName evidence="1">Uncharacterized protein</fullName>
    </submittedName>
</protein>
<comment type="caution">
    <text evidence="1">The sequence shown here is derived from an EMBL/GenBank/DDBJ whole genome shotgun (WGS) entry which is preliminary data.</text>
</comment>
<accession>A0A512DZE8</accession>
<evidence type="ECO:0000313" key="2">
    <source>
        <dbReference type="Proteomes" id="UP000321523"/>
    </source>
</evidence>
<keyword evidence="2" id="KW-1185">Reference proteome</keyword>
<gene>
    <name evidence="1" type="ORF">SAE02_60020</name>
</gene>